<evidence type="ECO:0000259" key="9">
    <source>
        <dbReference type="PROSITE" id="PS51826"/>
    </source>
</evidence>
<dbReference type="PROSITE" id="PS00189">
    <property type="entry name" value="LIPOYL"/>
    <property type="match status" value="1"/>
</dbReference>
<dbReference type="Pfam" id="PF00364">
    <property type="entry name" value="Biotin_lipoyl"/>
    <property type="match status" value="1"/>
</dbReference>
<accession>A0A2M9D8J1</accession>
<feature type="domain" description="Peripheral subunit-binding (PSBD)" evidence="9">
    <location>
        <begin position="203"/>
        <end position="240"/>
    </location>
</feature>
<comment type="similarity">
    <text evidence="2 6">Belongs to the 2-oxoacid dehydrogenase family.</text>
</comment>
<dbReference type="InterPro" id="IPR004167">
    <property type="entry name" value="PSBD"/>
</dbReference>
<dbReference type="GO" id="GO:0031405">
    <property type="term" value="F:lipoic acid binding"/>
    <property type="evidence" value="ECO:0007669"/>
    <property type="project" value="TreeGrafter"/>
</dbReference>
<evidence type="ECO:0000256" key="4">
    <source>
        <dbReference type="ARBA" id="ARBA00022823"/>
    </source>
</evidence>
<feature type="region of interest" description="Disordered" evidence="7">
    <location>
        <begin position="80"/>
        <end position="211"/>
    </location>
</feature>
<dbReference type="SUPFAM" id="SSF52777">
    <property type="entry name" value="CoA-dependent acyltransferases"/>
    <property type="match status" value="1"/>
</dbReference>
<dbReference type="RefSeq" id="WP_100388678.1">
    <property type="nucleotide sequence ID" value="NZ_BMZU01000001.1"/>
</dbReference>
<reference evidence="10 11" key="1">
    <citation type="submission" date="2017-11" db="EMBL/GenBank/DDBJ databases">
        <title>Genomic Encyclopedia of Archaeal and Bacterial Type Strains, Phase II (KMG-II): From Individual Species to Whole Genera.</title>
        <authorList>
            <person name="Goeker M."/>
        </authorList>
    </citation>
    <scope>NUCLEOTIDE SEQUENCE [LARGE SCALE GENOMIC DNA]</scope>
    <source>
        <strain evidence="10 11">DSM 16400</strain>
    </source>
</reference>
<feature type="compositionally biased region" description="Low complexity" evidence="7">
    <location>
        <begin position="248"/>
        <end position="259"/>
    </location>
</feature>
<dbReference type="OrthoDB" id="9805770at2"/>
<dbReference type="PANTHER" id="PTHR43178">
    <property type="entry name" value="DIHYDROLIPOAMIDE ACETYLTRANSFERASE COMPONENT OF PYRUVATE DEHYDROGENASE COMPLEX"/>
    <property type="match status" value="1"/>
</dbReference>
<evidence type="ECO:0000313" key="11">
    <source>
        <dbReference type="Proteomes" id="UP000231742"/>
    </source>
</evidence>
<keyword evidence="4 6" id="KW-0450">Lipoyl</keyword>
<name>A0A2M9D8J1_9MICO</name>
<dbReference type="EMBL" id="PGFH01000001">
    <property type="protein sequence ID" value="PJJ82046.1"/>
    <property type="molecule type" value="Genomic_DNA"/>
</dbReference>
<dbReference type="SUPFAM" id="SSF47005">
    <property type="entry name" value="Peripheral subunit-binding domain of 2-oxo acid dehydrogenase complex"/>
    <property type="match status" value="1"/>
</dbReference>
<evidence type="ECO:0000256" key="1">
    <source>
        <dbReference type="ARBA" id="ARBA00001938"/>
    </source>
</evidence>
<dbReference type="Proteomes" id="UP000231742">
    <property type="component" value="Unassembled WGS sequence"/>
</dbReference>
<dbReference type="SUPFAM" id="SSF51230">
    <property type="entry name" value="Single hybrid motif"/>
    <property type="match status" value="1"/>
</dbReference>
<feature type="compositionally biased region" description="Low complexity" evidence="7">
    <location>
        <begin position="155"/>
        <end position="173"/>
    </location>
</feature>
<comment type="caution">
    <text evidence="10">The sequence shown here is derived from an EMBL/GenBank/DDBJ whole genome shotgun (WGS) entry which is preliminary data.</text>
</comment>
<dbReference type="InterPro" id="IPR003016">
    <property type="entry name" value="2-oxoA_DH_lipoyl-BS"/>
</dbReference>
<dbReference type="PANTHER" id="PTHR43178:SF5">
    <property type="entry name" value="LIPOAMIDE ACYLTRANSFERASE COMPONENT OF BRANCHED-CHAIN ALPHA-KETO ACID DEHYDROGENASE COMPLEX, MITOCHONDRIAL"/>
    <property type="match status" value="1"/>
</dbReference>
<evidence type="ECO:0000256" key="3">
    <source>
        <dbReference type="ARBA" id="ARBA00022679"/>
    </source>
</evidence>
<dbReference type="InterPro" id="IPR011053">
    <property type="entry name" value="Single_hybrid_motif"/>
</dbReference>
<dbReference type="CDD" id="cd06849">
    <property type="entry name" value="lipoyl_domain"/>
    <property type="match status" value="1"/>
</dbReference>
<dbReference type="InterPro" id="IPR001078">
    <property type="entry name" value="2-oxoacid_DH_actylTfrase"/>
</dbReference>
<gene>
    <name evidence="10" type="ORF">CLV85_1234</name>
</gene>
<evidence type="ECO:0000259" key="8">
    <source>
        <dbReference type="PROSITE" id="PS50968"/>
    </source>
</evidence>
<evidence type="ECO:0000256" key="2">
    <source>
        <dbReference type="ARBA" id="ARBA00007317"/>
    </source>
</evidence>
<dbReference type="Gene3D" id="3.30.559.10">
    <property type="entry name" value="Chloramphenicol acetyltransferase-like domain"/>
    <property type="match status" value="1"/>
</dbReference>
<dbReference type="EC" id="2.3.1.-" evidence="6"/>
<keyword evidence="5 6" id="KW-0012">Acyltransferase</keyword>
<dbReference type="AlphaFoldDB" id="A0A2M9D8J1"/>
<dbReference type="GO" id="GO:0005737">
    <property type="term" value="C:cytoplasm"/>
    <property type="evidence" value="ECO:0007669"/>
    <property type="project" value="TreeGrafter"/>
</dbReference>
<organism evidence="10 11">
    <name type="scientific">Salinibacterium amurskyense</name>
    <dbReference type="NCBI Taxonomy" id="205941"/>
    <lineage>
        <taxon>Bacteria</taxon>
        <taxon>Bacillati</taxon>
        <taxon>Actinomycetota</taxon>
        <taxon>Actinomycetes</taxon>
        <taxon>Micrococcales</taxon>
        <taxon>Microbacteriaceae</taxon>
        <taxon>Salinibacterium</taxon>
    </lineage>
</organism>
<keyword evidence="11" id="KW-1185">Reference proteome</keyword>
<dbReference type="InterPro" id="IPR050743">
    <property type="entry name" value="2-oxoacid_DH_E2_comp"/>
</dbReference>
<feature type="compositionally biased region" description="Low complexity" evidence="7">
    <location>
        <begin position="81"/>
        <end position="123"/>
    </location>
</feature>
<dbReference type="Pfam" id="PF00198">
    <property type="entry name" value="2-oxoacid_dh"/>
    <property type="match status" value="1"/>
</dbReference>
<evidence type="ECO:0000256" key="6">
    <source>
        <dbReference type="RuleBase" id="RU003423"/>
    </source>
</evidence>
<feature type="region of interest" description="Disordered" evidence="7">
    <location>
        <begin position="248"/>
        <end position="274"/>
    </location>
</feature>
<feature type="domain" description="Lipoyl-binding" evidence="8">
    <location>
        <begin position="3"/>
        <end position="78"/>
    </location>
</feature>
<dbReference type="Pfam" id="PF02817">
    <property type="entry name" value="E3_binding"/>
    <property type="match status" value="1"/>
</dbReference>
<evidence type="ECO:0000256" key="7">
    <source>
        <dbReference type="SAM" id="MobiDB-lite"/>
    </source>
</evidence>
<dbReference type="InterPro" id="IPR000089">
    <property type="entry name" value="Biotin_lipoyl"/>
</dbReference>
<dbReference type="FunFam" id="3.30.559.10:FF:000007">
    <property type="entry name" value="Dihydrolipoamide acetyltransferase component of pyruvate dehydrogenase complex"/>
    <property type="match status" value="1"/>
</dbReference>
<proteinExistence type="inferred from homology"/>
<evidence type="ECO:0000313" key="10">
    <source>
        <dbReference type="EMBL" id="PJJ82046.1"/>
    </source>
</evidence>
<comment type="cofactor">
    <cofactor evidence="1 6">
        <name>(R)-lipoate</name>
        <dbReference type="ChEBI" id="CHEBI:83088"/>
    </cofactor>
</comment>
<protein>
    <recommendedName>
        <fullName evidence="6">Dihydrolipoamide acetyltransferase component of pyruvate dehydrogenase complex</fullName>
        <ecNumber evidence="6">2.3.1.-</ecNumber>
    </recommendedName>
</protein>
<dbReference type="InterPro" id="IPR036625">
    <property type="entry name" value="E3-bd_dom_sf"/>
</dbReference>
<dbReference type="GO" id="GO:0016407">
    <property type="term" value="F:acetyltransferase activity"/>
    <property type="evidence" value="ECO:0007669"/>
    <property type="project" value="TreeGrafter"/>
</dbReference>
<sequence length="499" mass="50414">MAVKEFALPDLGEGLTESELVEWHVAVGDLVTLNQPIAEVETAKAIVSLPSPVAGKISALHAEPGSTVQVGTRIVTFELEGGAPAGDSGSSSATDSSGATDSSRAADDATQANGEDTAAAAEAAPERNSVLVGYGPAVESGKRPTRKPRKGGGAPAAAESAAVSSPAADAASGTVAEPATSISDASMAASSEPAVSQADARTKTTPPVRKLAADRGVDLTQVTGTGPEGIITRDDVLSAAEASATGALADDATGAGASAPTRTGVLANSRPRETRTPIKSVRKATAAAMVASAFTAPHVTEFLTIDVTRTVELVAKLKAKGTAASVLAVVAKALCIGVARNPSLNSRWDADANEIVEFGYLNLGIAVATPRGLMVPNLKDADAMNLAELTEAIGDLARNARASKATPASLNGGTISITNVGVFGIDAGTPILNPGEAAILAMGAVRRMPWEHHGEVALRDVMTLSLSFDHRLVDGEQGARFLTDVGSILNDPGTVLTMV</sequence>
<dbReference type="InterPro" id="IPR023213">
    <property type="entry name" value="CAT-like_dom_sf"/>
</dbReference>
<dbReference type="PROSITE" id="PS51826">
    <property type="entry name" value="PSBD"/>
    <property type="match status" value="1"/>
</dbReference>
<evidence type="ECO:0000256" key="5">
    <source>
        <dbReference type="ARBA" id="ARBA00023315"/>
    </source>
</evidence>
<dbReference type="Gene3D" id="2.40.50.100">
    <property type="match status" value="1"/>
</dbReference>
<keyword evidence="3 6" id="KW-0808">Transferase</keyword>
<keyword evidence="10" id="KW-0670">Pyruvate</keyword>
<dbReference type="PROSITE" id="PS50968">
    <property type="entry name" value="BIOTINYL_LIPOYL"/>
    <property type="match status" value="1"/>
</dbReference>
<dbReference type="Gene3D" id="4.10.320.10">
    <property type="entry name" value="E3-binding domain"/>
    <property type="match status" value="1"/>
</dbReference>